<dbReference type="KEGG" id="abut:Ami103574_14580"/>
<dbReference type="PROSITE" id="PS51930">
    <property type="entry name" value="BMC_2"/>
    <property type="match status" value="1"/>
</dbReference>
<dbReference type="PANTHER" id="PTHR33941">
    <property type="entry name" value="PROPANEDIOL UTILIZATION PROTEIN PDUA"/>
    <property type="match status" value="1"/>
</dbReference>
<feature type="compositionally biased region" description="Low complexity" evidence="4">
    <location>
        <begin position="110"/>
        <end position="119"/>
    </location>
</feature>
<dbReference type="EMBL" id="CP048649">
    <property type="protein sequence ID" value="QIB70442.1"/>
    <property type="molecule type" value="Genomic_DNA"/>
</dbReference>
<dbReference type="AlphaFoldDB" id="A0A858BYA6"/>
<proteinExistence type="inferred from homology"/>
<organism evidence="6 7">
    <name type="scientific">Aminipila butyrica</name>
    <dbReference type="NCBI Taxonomy" id="433296"/>
    <lineage>
        <taxon>Bacteria</taxon>
        <taxon>Bacillati</taxon>
        <taxon>Bacillota</taxon>
        <taxon>Clostridia</taxon>
        <taxon>Peptostreptococcales</taxon>
        <taxon>Anaerovoracaceae</taxon>
        <taxon>Aminipila</taxon>
    </lineage>
</organism>
<reference evidence="6 7" key="1">
    <citation type="submission" date="2020-02" db="EMBL/GenBank/DDBJ databases">
        <authorList>
            <person name="Kim Y.B."/>
            <person name="Roh S.W."/>
        </authorList>
    </citation>
    <scope>NUCLEOTIDE SEQUENCE [LARGE SCALE GENOMIC DNA]</scope>
    <source>
        <strain evidence="6 7">DSM 103574</strain>
    </source>
</reference>
<dbReference type="GO" id="GO:0031469">
    <property type="term" value="C:bacterial microcompartment"/>
    <property type="evidence" value="ECO:0007669"/>
    <property type="project" value="UniProtKB-SubCell"/>
</dbReference>
<comment type="similarity">
    <text evidence="3">Belongs to the bacterial microcompartments protein family.</text>
</comment>
<evidence type="ECO:0000256" key="2">
    <source>
        <dbReference type="ARBA" id="ARBA00024446"/>
    </source>
</evidence>
<accession>A0A858BYA6</accession>
<protein>
    <submittedName>
        <fullName evidence="6">BMC domain-containing protein</fullName>
    </submittedName>
</protein>
<evidence type="ECO:0000313" key="6">
    <source>
        <dbReference type="EMBL" id="QIB70442.1"/>
    </source>
</evidence>
<dbReference type="SUPFAM" id="SSF143414">
    <property type="entry name" value="CcmK-like"/>
    <property type="match status" value="1"/>
</dbReference>
<sequence>MEALGMIEVYGYLCAVEALDSALKAANVSLQSVTKVKGGLVTVMVTGDVGAVKAAMDASAAAAQRVGRVISIHVIPRPAKEVFDMTAPPAGGSEATKVVTAQPEAEAEVPEPIAEPEAAPAETAASLELIQAVDQETEAKLEPEVPQQELNVQAESAFPEEGDPASPAVLSRDALEDKTVGELRNIARKLHMGTMTKNEIKFAKKDQLIQAICKFSEEDRQ</sequence>
<dbReference type="Pfam" id="PF00936">
    <property type="entry name" value="BMC"/>
    <property type="match status" value="1"/>
</dbReference>
<dbReference type="Proteomes" id="UP000466848">
    <property type="component" value="Chromosome"/>
</dbReference>
<feature type="domain" description="BMC" evidence="5">
    <location>
        <begin position="3"/>
        <end position="87"/>
    </location>
</feature>
<dbReference type="Gene3D" id="3.30.70.1710">
    <property type="match status" value="1"/>
</dbReference>
<comment type="subcellular location">
    <subcellularLocation>
        <location evidence="1">Bacterial microcompartment</location>
    </subcellularLocation>
</comment>
<dbReference type="InterPro" id="IPR000249">
    <property type="entry name" value="BMC_dom"/>
</dbReference>
<dbReference type="InterPro" id="IPR050575">
    <property type="entry name" value="BMC_shell"/>
</dbReference>
<dbReference type="SMART" id="SM00877">
    <property type="entry name" value="BMC"/>
    <property type="match status" value="1"/>
</dbReference>
<feature type="region of interest" description="Disordered" evidence="4">
    <location>
        <begin position="86"/>
        <end position="119"/>
    </location>
</feature>
<evidence type="ECO:0000256" key="4">
    <source>
        <dbReference type="SAM" id="MobiDB-lite"/>
    </source>
</evidence>
<dbReference type="PANTHER" id="PTHR33941:SF11">
    <property type="entry name" value="BACTERIAL MICROCOMPARTMENT SHELL PROTEIN PDUJ"/>
    <property type="match status" value="1"/>
</dbReference>
<dbReference type="CDD" id="cd07045">
    <property type="entry name" value="BMC_CcmK_like"/>
    <property type="match status" value="1"/>
</dbReference>
<evidence type="ECO:0000259" key="5">
    <source>
        <dbReference type="PROSITE" id="PS51930"/>
    </source>
</evidence>
<evidence type="ECO:0000256" key="1">
    <source>
        <dbReference type="ARBA" id="ARBA00024322"/>
    </source>
</evidence>
<name>A0A858BYA6_9FIRM</name>
<evidence type="ECO:0000313" key="7">
    <source>
        <dbReference type="Proteomes" id="UP000466848"/>
    </source>
</evidence>
<dbReference type="InterPro" id="IPR044872">
    <property type="entry name" value="CcmK/CsoS1_BMC"/>
</dbReference>
<keyword evidence="7" id="KW-1185">Reference proteome</keyword>
<evidence type="ECO:0000256" key="3">
    <source>
        <dbReference type="PROSITE-ProRule" id="PRU01278"/>
    </source>
</evidence>
<gene>
    <name evidence="6" type="ORF">Ami103574_14580</name>
</gene>
<keyword evidence="2" id="KW-1283">Bacterial microcompartment</keyword>
<dbReference type="InterPro" id="IPR037233">
    <property type="entry name" value="CcmK-like_sf"/>
</dbReference>